<accession>A0A8S5P9D0</accession>
<organism evidence="1">
    <name type="scientific">Siphoviridae sp. ct2kB26</name>
    <dbReference type="NCBI Taxonomy" id="2825317"/>
    <lineage>
        <taxon>Viruses</taxon>
        <taxon>Duplodnaviria</taxon>
        <taxon>Heunggongvirae</taxon>
        <taxon>Uroviricota</taxon>
        <taxon>Caudoviricetes</taxon>
    </lineage>
</organism>
<reference evidence="1" key="1">
    <citation type="journal article" date="2021" name="Proc. Natl. Acad. Sci. U.S.A.">
        <title>A Catalog of Tens of Thousands of Viruses from Human Metagenomes Reveals Hidden Associations with Chronic Diseases.</title>
        <authorList>
            <person name="Tisza M.J."/>
            <person name="Buck C.B."/>
        </authorList>
    </citation>
    <scope>NUCLEOTIDE SEQUENCE</scope>
    <source>
        <strain evidence="1">Ct2kB26</strain>
    </source>
</reference>
<proteinExistence type="predicted"/>
<dbReference type="EMBL" id="BK015360">
    <property type="protein sequence ID" value="DAE03213.1"/>
    <property type="molecule type" value="Genomic_DNA"/>
</dbReference>
<sequence length="260" mass="28650">MQNVSDTYRRLMEKPHWAEVSVAIGESSRLITKQGECITFGGISILTGSAGGDGGYREGMLKTMKTSHSIFPGDTPGVGNCVASKITVEMRVPLGEIPKRARIVPFVRLTDGTLTSEWLQKGVYYLDKRETLNPDSVFPTLSLTGYDAMLTTEKDYPPKTALGWPATDRQVVQEIAGYLGLGIDTRTWEVLNRNYAIQYPSGYSCREVLGYIAAMYGANWLMTDLGELRMLALNGIPPETRYLVTNTGYAITFGGVRILV</sequence>
<name>A0A8S5P9D0_9CAUD</name>
<evidence type="ECO:0000313" key="1">
    <source>
        <dbReference type="EMBL" id="DAE03213.1"/>
    </source>
</evidence>
<protein>
    <submittedName>
        <fullName evidence="1">Tail protein</fullName>
    </submittedName>
</protein>